<name>A0A2U3KJ56_9BACT</name>
<dbReference type="AlphaFoldDB" id="A0A2U3KJ56"/>
<keyword evidence="1" id="KW-1133">Transmembrane helix</keyword>
<protein>
    <submittedName>
        <fullName evidence="2">Uncharacterized protein</fullName>
    </submittedName>
</protein>
<evidence type="ECO:0000313" key="2">
    <source>
        <dbReference type="EMBL" id="SPF39685.1"/>
    </source>
</evidence>
<reference evidence="3" key="1">
    <citation type="submission" date="2018-02" db="EMBL/GenBank/DDBJ databases">
        <authorList>
            <person name="Hausmann B."/>
        </authorList>
    </citation>
    <scope>NUCLEOTIDE SEQUENCE [LARGE SCALE GENOMIC DNA]</scope>
    <source>
        <strain evidence="3">Peat soil MAG SbA1</strain>
    </source>
</reference>
<accession>A0A2U3KJ56</accession>
<dbReference type="EMBL" id="OMOD01000121">
    <property type="protein sequence ID" value="SPF39685.1"/>
    <property type="molecule type" value="Genomic_DNA"/>
</dbReference>
<evidence type="ECO:0000313" key="3">
    <source>
        <dbReference type="Proteomes" id="UP000238701"/>
    </source>
</evidence>
<sequence length="75" mass="8649">MDPKFNSAPAPQVSREDLASVVAALEPDQLISDKQLHHCPRRQLTATEKSLFWFLRIYLVFMFGVVIYQIWTGAR</sequence>
<dbReference type="Proteomes" id="UP000238701">
    <property type="component" value="Unassembled WGS sequence"/>
</dbReference>
<proteinExistence type="predicted"/>
<gene>
    <name evidence="2" type="ORF">SBA1_290047</name>
</gene>
<keyword evidence="1" id="KW-0472">Membrane</keyword>
<organism evidence="2 3">
    <name type="scientific">Candidatus Sulfotelmatobacter kueseliae</name>
    <dbReference type="NCBI Taxonomy" id="2042962"/>
    <lineage>
        <taxon>Bacteria</taxon>
        <taxon>Pseudomonadati</taxon>
        <taxon>Acidobacteriota</taxon>
        <taxon>Terriglobia</taxon>
        <taxon>Terriglobales</taxon>
        <taxon>Candidatus Korobacteraceae</taxon>
        <taxon>Candidatus Sulfotelmatobacter</taxon>
    </lineage>
</organism>
<keyword evidence="1" id="KW-0812">Transmembrane</keyword>
<evidence type="ECO:0000256" key="1">
    <source>
        <dbReference type="SAM" id="Phobius"/>
    </source>
</evidence>
<feature type="transmembrane region" description="Helical" evidence="1">
    <location>
        <begin position="51"/>
        <end position="71"/>
    </location>
</feature>